<dbReference type="SUPFAM" id="SSF56349">
    <property type="entry name" value="DNA breaking-rejoining enzymes"/>
    <property type="match status" value="1"/>
</dbReference>
<name>A0A2W5KIZ4_ANCNO</name>
<dbReference type="GO" id="GO:0015074">
    <property type="term" value="P:DNA integration"/>
    <property type="evidence" value="ECO:0007669"/>
    <property type="project" value="InterPro"/>
</dbReference>
<keyword evidence="1" id="KW-0233">DNA recombination</keyword>
<dbReference type="Pfam" id="PF00589">
    <property type="entry name" value="Phage_integrase"/>
    <property type="match status" value="1"/>
</dbReference>
<proteinExistence type="predicted"/>
<gene>
    <name evidence="3" type="ORF">DI565_05675</name>
</gene>
<evidence type="ECO:0000313" key="4">
    <source>
        <dbReference type="Proteomes" id="UP000249577"/>
    </source>
</evidence>
<accession>A0A2W5KIZ4</accession>
<organism evidence="3 4">
    <name type="scientific">Ancylobacter novellus</name>
    <name type="common">Thiobacillus novellus</name>
    <dbReference type="NCBI Taxonomy" id="921"/>
    <lineage>
        <taxon>Bacteria</taxon>
        <taxon>Pseudomonadati</taxon>
        <taxon>Pseudomonadota</taxon>
        <taxon>Alphaproteobacteria</taxon>
        <taxon>Hyphomicrobiales</taxon>
        <taxon>Xanthobacteraceae</taxon>
        <taxon>Ancylobacter</taxon>
    </lineage>
</organism>
<evidence type="ECO:0000259" key="2">
    <source>
        <dbReference type="Pfam" id="PF00589"/>
    </source>
</evidence>
<feature type="domain" description="Tyr recombinase" evidence="2">
    <location>
        <begin position="17"/>
        <end position="83"/>
    </location>
</feature>
<sequence length="112" mass="12909">MARDHRDGVRHHAGQTLRARELRKLVCRRDRRGRAPGALRLNWLRKAAARRLAEVGCSTHEIASITGHKSLEEVERYTRAAEQKTFARAAVTRLEEHQVTRRFPNPVPKPDE</sequence>
<dbReference type="GO" id="GO:0006310">
    <property type="term" value="P:DNA recombination"/>
    <property type="evidence" value="ECO:0007669"/>
    <property type="project" value="UniProtKB-KW"/>
</dbReference>
<evidence type="ECO:0000313" key="3">
    <source>
        <dbReference type="EMBL" id="PZQ16882.1"/>
    </source>
</evidence>
<dbReference type="EMBL" id="QFPN01000003">
    <property type="protein sequence ID" value="PZQ16882.1"/>
    <property type="molecule type" value="Genomic_DNA"/>
</dbReference>
<comment type="caution">
    <text evidence="3">The sequence shown here is derived from an EMBL/GenBank/DDBJ whole genome shotgun (WGS) entry which is preliminary data.</text>
</comment>
<protein>
    <recommendedName>
        <fullName evidence="2">Tyr recombinase domain-containing protein</fullName>
    </recommendedName>
</protein>
<evidence type="ECO:0000256" key="1">
    <source>
        <dbReference type="ARBA" id="ARBA00023172"/>
    </source>
</evidence>
<dbReference type="InterPro" id="IPR013762">
    <property type="entry name" value="Integrase-like_cat_sf"/>
</dbReference>
<dbReference type="InterPro" id="IPR002104">
    <property type="entry name" value="Integrase_catalytic"/>
</dbReference>
<dbReference type="Gene3D" id="1.10.443.10">
    <property type="entry name" value="Intergrase catalytic core"/>
    <property type="match status" value="1"/>
</dbReference>
<dbReference type="Proteomes" id="UP000249577">
    <property type="component" value="Unassembled WGS sequence"/>
</dbReference>
<dbReference type="InterPro" id="IPR011010">
    <property type="entry name" value="DNA_brk_join_enz"/>
</dbReference>
<dbReference type="AlphaFoldDB" id="A0A2W5KIZ4"/>
<dbReference type="GO" id="GO:0003677">
    <property type="term" value="F:DNA binding"/>
    <property type="evidence" value="ECO:0007669"/>
    <property type="project" value="InterPro"/>
</dbReference>
<reference evidence="3 4" key="1">
    <citation type="submission" date="2017-08" db="EMBL/GenBank/DDBJ databases">
        <title>Infants hospitalized years apart are colonized by the same room-sourced microbial strains.</title>
        <authorList>
            <person name="Brooks B."/>
            <person name="Olm M.R."/>
            <person name="Firek B.A."/>
            <person name="Baker R."/>
            <person name="Thomas B.C."/>
            <person name="Morowitz M.J."/>
            <person name="Banfield J.F."/>
        </authorList>
    </citation>
    <scope>NUCLEOTIDE SEQUENCE [LARGE SCALE GENOMIC DNA]</scope>
    <source>
        <strain evidence="3">S2_005_003_R2_43</strain>
    </source>
</reference>